<name>A0A9P4MAR3_9PEZI</name>
<comment type="caution">
    <text evidence="16">The sequence shown here is derived from an EMBL/GenBank/DDBJ whole genome shotgun (WGS) entry which is preliminary data.</text>
</comment>
<reference evidence="16" key="1">
    <citation type="journal article" date="2020" name="Stud. Mycol.">
        <title>101 Dothideomycetes genomes: a test case for predicting lifestyles and emergence of pathogens.</title>
        <authorList>
            <person name="Haridas S."/>
            <person name="Albert R."/>
            <person name="Binder M."/>
            <person name="Bloem J."/>
            <person name="Labutti K."/>
            <person name="Salamov A."/>
            <person name="Andreopoulos B."/>
            <person name="Baker S."/>
            <person name="Barry K."/>
            <person name="Bills G."/>
            <person name="Bluhm B."/>
            <person name="Cannon C."/>
            <person name="Castanera R."/>
            <person name="Culley D."/>
            <person name="Daum C."/>
            <person name="Ezra D."/>
            <person name="Gonzalez J."/>
            <person name="Henrissat B."/>
            <person name="Kuo A."/>
            <person name="Liang C."/>
            <person name="Lipzen A."/>
            <person name="Lutzoni F."/>
            <person name="Magnuson J."/>
            <person name="Mondo S."/>
            <person name="Nolan M."/>
            <person name="Ohm R."/>
            <person name="Pangilinan J."/>
            <person name="Park H.-J."/>
            <person name="Ramirez L."/>
            <person name="Alfaro M."/>
            <person name="Sun H."/>
            <person name="Tritt A."/>
            <person name="Yoshinaga Y."/>
            <person name="Zwiers L.-H."/>
            <person name="Turgeon B."/>
            <person name="Goodwin S."/>
            <person name="Spatafora J."/>
            <person name="Crous P."/>
            <person name="Grigoriev I."/>
        </authorList>
    </citation>
    <scope>NUCLEOTIDE SEQUENCE</scope>
    <source>
        <strain evidence="16">CBS 133067</strain>
    </source>
</reference>
<dbReference type="GO" id="GO:0045454">
    <property type="term" value="P:cell redox homeostasis"/>
    <property type="evidence" value="ECO:0007669"/>
    <property type="project" value="TreeGrafter"/>
</dbReference>
<dbReference type="InterPro" id="IPR013766">
    <property type="entry name" value="Thioredoxin_domain"/>
</dbReference>
<comment type="subcellular location">
    <subcellularLocation>
        <location evidence="1">Nucleus</location>
    </subcellularLocation>
</comment>
<evidence type="ECO:0000256" key="14">
    <source>
        <dbReference type="SAM" id="MobiDB-lite"/>
    </source>
</evidence>
<keyword evidence="5" id="KW-0049">Antioxidant</keyword>
<evidence type="ECO:0000256" key="4">
    <source>
        <dbReference type="ARBA" id="ARBA00022559"/>
    </source>
</evidence>
<dbReference type="EC" id="1.11.1.24" evidence="3"/>
<comment type="similarity">
    <text evidence="11">Belongs to the peroxiredoxin family. BCP/PrxQ subfamily.</text>
</comment>
<evidence type="ECO:0000256" key="13">
    <source>
        <dbReference type="ARBA" id="ARBA00077538"/>
    </source>
</evidence>
<dbReference type="EMBL" id="ML978124">
    <property type="protein sequence ID" value="KAF2100617.1"/>
    <property type="molecule type" value="Genomic_DNA"/>
</dbReference>
<evidence type="ECO:0000256" key="11">
    <source>
        <dbReference type="ARBA" id="ARBA00038489"/>
    </source>
</evidence>
<feature type="compositionally biased region" description="Basic and acidic residues" evidence="14">
    <location>
        <begin position="1"/>
        <end position="10"/>
    </location>
</feature>
<dbReference type="PANTHER" id="PTHR42801">
    <property type="entry name" value="THIOREDOXIN-DEPENDENT PEROXIDE REDUCTASE"/>
    <property type="match status" value="1"/>
</dbReference>
<evidence type="ECO:0000256" key="2">
    <source>
        <dbReference type="ARBA" id="ARBA00011245"/>
    </source>
</evidence>
<keyword evidence="17" id="KW-1185">Reference proteome</keyword>
<feature type="region of interest" description="Disordered" evidence="14">
    <location>
        <begin position="203"/>
        <end position="224"/>
    </location>
</feature>
<evidence type="ECO:0000256" key="3">
    <source>
        <dbReference type="ARBA" id="ARBA00013017"/>
    </source>
</evidence>
<evidence type="ECO:0000256" key="1">
    <source>
        <dbReference type="ARBA" id="ARBA00004123"/>
    </source>
</evidence>
<evidence type="ECO:0000313" key="17">
    <source>
        <dbReference type="Proteomes" id="UP000799772"/>
    </source>
</evidence>
<dbReference type="Gene3D" id="3.40.30.10">
    <property type="entry name" value="Glutaredoxin"/>
    <property type="match status" value="1"/>
</dbReference>
<proteinExistence type="inferred from homology"/>
<evidence type="ECO:0000256" key="5">
    <source>
        <dbReference type="ARBA" id="ARBA00022862"/>
    </source>
</evidence>
<dbReference type="InterPro" id="IPR036249">
    <property type="entry name" value="Thioredoxin-like_sf"/>
</dbReference>
<evidence type="ECO:0000313" key="16">
    <source>
        <dbReference type="EMBL" id="KAF2100617.1"/>
    </source>
</evidence>
<evidence type="ECO:0000256" key="8">
    <source>
        <dbReference type="ARBA" id="ARBA00023242"/>
    </source>
</evidence>
<evidence type="ECO:0000256" key="12">
    <source>
        <dbReference type="ARBA" id="ARBA00049091"/>
    </source>
</evidence>
<feature type="compositionally biased region" description="Basic and acidic residues" evidence="14">
    <location>
        <begin position="207"/>
        <end position="224"/>
    </location>
</feature>
<sequence length="224" mass="23580">MVELRKRKEPPPAPEKPTKKTTATSKLAKVKNAVIEKVEGAINDKAPAAEAPIVGQTIDLAAFGGEVETHDGSKTSLKQLVDESEAGIVLFTYPKASTPGCTTQACLFRDAYEPLTVTGLSIYGLSSDSPKANTAFKTKQKLPYPLLCDPSYSLIRAIGMAKAPKGTKRGVFVIAKDGKVLACEGGGPKATVDVVKKVVDEMGGDSSKVEGEGVEKAEQETDNA</sequence>
<dbReference type="AlphaFoldDB" id="A0A9P4MAR3"/>
<evidence type="ECO:0000256" key="9">
    <source>
        <dbReference type="ARBA" id="ARBA00023284"/>
    </source>
</evidence>
<dbReference type="PROSITE" id="PS51352">
    <property type="entry name" value="THIOREDOXIN_2"/>
    <property type="match status" value="1"/>
</dbReference>
<dbReference type="InterPro" id="IPR000866">
    <property type="entry name" value="AhpC/TSA"/>
</dbReference>
<dbReference type="PANTHER" id="PTHR42801:SF23">
    <property type="entry name" value="PEROXIREDOXIN DOT5"/>
    <property type="match status" value="1"/>
</dbReference>
<protein>
    <recommendedName>
        <fullName evidence="3">thioredoxin-dependent peroxiredoxin</fullName>
        <ecNumber evidence="3">1.11.1.24</ecNumber>
    </recommendedName>
    <alternativeName>
        <fullName evidence="13">Nuclear thiol peroxidase</fullName>
    </alternativeName>
    <alternativeName>
        <fullName evidence="10">Thioredoxin peroxidase</fullName>
    </alternativeName>
</protein>
<dbReference type="Proteomes" id="UP000799772">
    <property type="component" value="Unassembled WGS sequence"/>
</dbReference>
<accession>A0A9P4MAR3</accession>
<dbReference type="SUPFAM" id="SSF52833">
    <property type="entry name" value="Thioredoxin-like"/>
    <property type="match status" value="1"/>
</dbReference>
<dbReference type="GO" id="GO:0034599">
    <property type="term" value="P:cellular response to oxidative stress"/>
    <property type="evidence" value="ECO:0007669"/>
    <property type="project" value="UniProtKB-ARBA"/>
</dbReference>
<evidence type="ECO:0000256" key="10">
    <source>
        <dbReference type="ARBA" id="ARBA00032824"/>
    </source>
</evidence>
<keyword evidence="9" id="KW-0676">Redox-active center</keyword>
<comment type="catalytic activity">
    <reaction evidence="12">
        <text>a hydroperoxide + [thioredoxin]-dithiol = an alcohol + [thioredoxin]-disulfide + H2O</text>
        <dbReference type="Rhea" id="RHEA:62620"/>
        <dbReference type="Rhea" id="RHEA-COMP:10698"/>
        <dbReference type="Rhea" id="RHEA-COMP:10700"/>
        <dbReference type="ChEBI" id="CHEBI:15377"/>
        <dbReference type="ChEBI" id="CHEBI:29950"/>
        <dbReference type="ChEBI" id="CHEBI:30879"/>
        <dbReference type="ChEBI" id="CHEBI:35924"/>
        <dbReference type="ChEBI" id="CHEBI:50058"/>
        <dbReference type="EC" id="1.11.1.24"/>
    </reaction>
</comment>
<feature type="region of interest" description="Disordered" evidence="14">
    <location>
        <begin position="1"/>
        <end position="25"/>
    </location>
</feature>
<keyword evidence="6" id="KW-0560">Oxidoreductase</keyword>
<keyword evidence="4" id="KW-0575">Peroxidase</keyword>
<evidence type="ECO:0000259" key="15">
    <source>
        <dbReference type="PROSITE" id="PS51352"/>
    </source>
</evidence>
<gene>
    <name evidence="16" type="ORF">NA57DRAFT_54695</name>
</gene>
<feature type="domain" description="Thioredoxin" evidence="15">
    <location>
        <begin position="40"/>
        <end position="204"/>
    </location>
</feature>
<dbReference type="CDD" id="cd03017">
    <property type="entry name" value="PRX_BCP"/>
    <property type="match status" value="1"/>
</dbReference>
<dbReference type="OrthoDB" id="338622at2759"/>
<evidence type="ECO:0000256" key="6">
    <source>
        <dbReference type="ARBA" id="ARBA00023002"/>
    </source>
</evidence>
<comment type="subunit">
    <text evidence="2">Monomer.</text>
</comment>
<dbReference type="InterPro" id="IPR050924">
    <property type="entry name" value="Peroxiredoxin_BCP/PrxQ"/>
</dbReference>
<dbReference type="FunFam" id="3.40.30.10:FF:000157">
    <property type="entry name" value="DOT5p Nuclear thiol peroxidase"/>
    <property type="match status" value="1"/>
</dbReference>
<dbReference type="GO" id="GO:0005737">
    <property type="term" value="C:cytoplasm"/>
    <property type="evidence" value="ECO:0007669"/>
    <property type="project" value="TreeGrafter"/>
</dbReference>
<organism evidence="16 17">
    <name type="scientific">Rhizodiscina lignyota</name>
    <dbReference type="NCBI Taxonomy" id="1504668"/>
    <lineage>
        <taxon>Eukaryota</taxon>
        <taxon>Fungi</taxon>
        <taxon>Dikarya</taxon>
        <taxon>Ascomycota</taxon>
        <taxon>Pezizomycotina</taxon>
        <taxon>Dothideomycetes</taxon>
        <taxon>Pleosporomycetidae</taxon>
        <taxon>Aulographales</taxon>
        <taxon>Rhizodiscinaceae</taxon>
        <taxon>Rhizodiscina</taxon>
    </lineage>
</organism>
<dbReference type="Pfam" id="PF00578">
    <property type="entry name" value="AhpC-TSA"/>
    <property type="match status" value="1"/>
</dbReference>
<keyword evidence="8" id="KW-0539">Nucleus</keyword>
<dbReference type="GO" id="GO:0005634">
    <property type="term" value="C:nucleus"/>
    <property type="evidence" value="ECO:0007669"/>
    <property type="project" value="UniProtKB-SubCell"/>
</dbReference>
<evidence type="ECO:0000256" key="7">
    <source>
        <dbReference type="ARBA" id="ARBA00023157"/>
    </source>
</evidence>
<keyword evidence="7" id="KW-1015">Disulfide bond</keyword>
<dbReference type="GO" id="GO:0008379">
    <property type="term" value="F:thioredoxin peroxidase activity"/>
    <property type="evidence" value="ECO:0007669"/>
    <property type="project" value="TreeGrafter"/>
</dbReference>